<dbReference type="AlphaFoldDB" id="A0A7W5E4G0"/>
<sequence>MANYCKSSSGEQGLKWARVWFKQFCLFHRRPVDPSKEFTAEEVIAFLRSKRDAGVPAWKRMKVIKGLRLGGGNCVGPSGLGVFLWGGPVADATGIGCVGPLGLGWLVSGGRGWRLWGQIGGAIWRLWVGALGGRRKGSRYRCSHSYRTPFPHPGAGEFRRLRTSSAWVTF</sequence>
<dbReference type="EMBL" id="JACHXU010000030">
    <property type="protein sequence ID" value="MBB3210035.1"/>
    <property type="molecule type" value="Genomic_DNA"/>
</dbReference>
<evidence type="ECO:0000313" key="1">
    <source>
        <dbReference type="EMBL" id="MBB3210035.1"/>
    </source>
</evidence>
<reference evidence="1 2" key="1">
    <citation type="submission" date="2020-08" db="EMBL/GenBank/DDBJ databases">
        <title>Genomic Encyclopedia of Type Strains, Phase III (KMG-III): the genomes of soil and plant-associated and newly described type strains.</title>
        <authorList>
            <person name="Whitman W."/>
        </authorList>
    </citation>
    <scope>NUCLEOTIDE SEQUENCE [LARGE SCALE GENOMIC DNA]</scope>
    <source>
        <strain evidence="1 2">CECT 8075</strain>
    </source>
</reference>
<name>A0A7W5E4G0_9BACT</name>
<keyword evidence="2" id="KW-1185">Reference proteome</keyword>
<evidence type="ECO:0000313" key="2">
    <source>
        <dbReference type="Proteomes" id="UP000536179"/>
    </source>
</evidence>
<proteinExistence type="predicted"/>
<organism evidence="1 2">
    <name type="scientific">Aporhodopirellula rubra</name>
    <dbReference type="NCBI Taxonomy" id="980271"/>
    <lineage>
        <taxon>Bacteria</taxon>
        <taxon>Pseudomonadati</taxon>
        <taxon>Planctomycetota</taxon>
        <taxon>Planctomycetia</taxon>
        <taxon>Pirellulales</taxon>
        <taxon>Pirellulaceae</taxon>
        <taxon>Aporhodopirellula</taxon>
    </lineage>
</organism>
<dbReference type="Proteomes" id="UP000536179">
    <property type="component" value="Unassembled WGS sequence"/>
</dbReference>
<comment type="caution">
    <text evidence="1">The sequence shown here is derived from an EMBL/GenBank/DDBJ whole genome shotgun (WGS) entry which is preliminary data.</text>
</comment>
<gene>
    <name evidence="1" type="ORF">FHS27_005881</name>
</gene>
<protein>
    <submittedName>
        <fullName evidence="1">Uncharacterized protein</fullName>
    </submittedName>
</protein>
<accession>A0A7W5E4G0</accession>